<dbReference type="EMBL" id="JAAMPI010000617">
    <property type="protein sequence ID" value="KAF4629864.1"/>
    <property type="molecule type" value="Genomic_DNA"/>
</dbReference>
<evidence type="ECO:0000313" key="2">
    <source>
        <dbReference type="Proteomes" id="UP000566819"/>
    </source>
</evidence>
<dbReference type="Proteomes" id="UP000566819">
    <property type="component" value="Unassembled WGS sequence"/>
</dbReference>
<comment type="caution">
    <text evidence="1">The sequence shown here is derived from an EMBL/GenBank/DDBJ whole genome shotgun (WGS) entry which is preliminary data.</text>
</comment>
<dbReference type="AlphaFoldDB" id="A0A8H4W3Q9"/>
<proteinExistence type="predicted"/>
<organism evidence="1 2">
    <name type="scientific">Cudoniella acicularis</name>
    <dbReference type="NCBI Taxonomy" id="354080"/>
    <lineage>
        <taxon>Eukaryota</taxon>
        <taxon>Fungi</taxon>
        <taxon>Dikarya</taxon>
        <taxon>Ascomycota</taxon>
        <taxon>Pezizomycotina</taxon>
        <taxon>Leotiomycetes</taxon>
        <taxon>Helotiales</taxon>
        <taxon>Tricladiaceae</taxon>
        <taxon>Cudoniella</taxon>
    </lineage>
</organism>
<protein>
    <submittedName>
        <fullName evidence="1">Uncharacterized protein</fullName>
    </submittedName>
</protein>
<name>A0A8H4W3Q9_9HELO</name>
<gene>
    <name evidence="1" type="ORF">G7Y89_g8279</name>
</gene>
<dbReference type="PANTHER" id="PTHR47785">
    <property type="entry name" value="ZN(II)2CYS6 TRANSCRIPTION FACTOR (EUROFUNG)-RELATED-RELATED"/>
    <property type="match status" value="1"/>
</dbReference>
<dbReference type="InterPro" id="IPR053181">
    <property type="entry name" value="EcdB-like_regulator"/>
</dbReference>
<keyword evidence="2" id="KW-1185">Reference proteome</keyword>
<evidence type="ECO:0000313" key="1">
    <source>
        <dbReference type="EMBL" id="KAF4629864.1"/>
    </source>
</evidence>
<accession>A0A8H4W3Q9</accession>
<dbReference type="CDD" id="cd12148">
    <property type="entry name" value="fungal_TF_MHR"/>
    <property type="match status" value="1"/>
</dbReference>
<reference evidence="1 2" key="1">
    <citation type="submission" date="2020-03" db="EMBL/GenBank/DDBJ databases">
        <title>Draft Genome Sequence of Cudoniella acicularis.</title>
        <authorList>
            <person name="Buettner E."/>
            <person name="Kellner H."/>
        </authorList>
    </citation>
    <scope>NUCLEOTIDE SEQUENCE [LARGE SCALE GENOMIC DNA]</scope>
    <source>
        <strain evidence="1 2">DSM 108380</strain>
    </source>
</reference>
<sequence length="682" mass="77190">MLKPHFPQDLPTSQIIVVHLSIKPHDLWECFPNPLYKRPNNLRCNPLTPKLPSYPDSKTCATSPDVLTCPEPDAADDYIVLGNCWDFIHSWIGYAWWTVHKVLNLWLIQPSSREKHNSHELNIGAIYVYLLAGDAKPNALLMPSDSSNPPTPTNLETDALVLSRLGSAEARIELLEERLGRYGNNGAPVAHNPLPPTSDSLRIPDLHTAAGHKILQYWPRLRVKLTIPGIEPFQFLKVADHGDLSLTNLVLEERQEFELAPIISSLEELYERFAEIPLFIVDLLRVSPYFSREHILEPLYQAQKVHHSVLNLRDCCIELLLMQTIAAAYAAADVGGSFPSSAVCLKLALDQLWKLYAQPDEYTIPLTLCFVQILLYFFARPFHVLGMLQALKPALSRFEQSRSREESHEFEKEVFNRLHYLLESDILTELDGVPSASSPQPLKLSAPDRSVVNSTHEYYFQSQMFLRYCLNRVLGSLYTANEAYITPQQAGPIISAISSNLETWFQSLPLDMQFSRNVSSFNLTPRLMPPRIKELALRYYACHFMLHRPVLYMVVYEDMEEVATPTGLHKDFEPWVLESCRSCTENAALIILSQYAQCKSPNSVPCHSWCELQLLVGSYAVLLQVQSVPGLAPMFRDLGEIDSLLDAAEVVLSSVPFNSLSTSRTLEVLTNVRHNMTLQTPQ</sequence>
<dbReference type="OrthoDB" id="426882at2759"/>